<dbReference type="AlphaFoldDB" id="A0A317X7Q0"/>
<accession>A0A317X7Q0</accession>
<feature type="region of interest" description="Disordered" evidence="1">
    <location>
        <begin position="31"/>
        <end position="71"/>
    </location>
</feature>
<protein>
    <submittedName>
        <fullName evidence="2">Uncharacterized protein</fullName>
    </submittedName>
</protein>
<comment type="caution">
    <text evidence="2">The sequence shown here is derived from an EMBL/GenBank/DDBJ whole genome shotgun (WGS) entry which is preliminary data.</text>
</comment>
<proteinExistence type="predicted"/>
<name>A0A317X7Q0_9EURO</name>
<reference evidence="2 3" key="1">
    <citation type="submission" date="2016-12" db="EMBL/GenBank/DDBJ databases">
        <title>The genomes of Aspergillus section Nigri reveals drivers in fungal speciation.</title>
        <authorList>
            <consortium name="DOE Joint Genome Institute"/>
            <person name="Vesth T.C."/>
            <person name="Nybo J."/>
            <person name="Theobald S."/>
            <person name="Brandl J."/>
            <person name="Frisvad J.C."/>
            <person name="Nielsen K.F."/>
            <person name="Lyhne E.K."/>
            <person name="Kogle M.E."/>
            <person name="Kuo A."/>
            <person name="Riley R."/>
            <person name="Clum A."/>
            <person name="Nolan M."/>
            <person name="Lipzen A."/>
            <person name="Salamov A."/>
            <person name="Henrissat B."/>
            <person name="Wiebenga A."/>
            <person name="De Vries R.P."/>
            <person name="Grigoriev I.V."/>
            <person name="Mortensen U.H."/>
            <person name="Andersen M.R."/>
            <person name="Baker S.E."/>
        </authorList>
    </citation>
    <scope>NUCLEOTIDE SEQUENCE [LARGE SCALE GENOMIC DNA]</scope>
    <source>
        <strain evidence="2 3">CBS 115572</strain>
    </source>
</reference>
<dbReference type="RefSeq" id="XP_025471076.1">
    <property type="nucleotide sequence ID" value="XM_025614936.1"/>
</dbReference>
<evidence type="ECO:0000313" key="3">
    <source>
        <dbReference type="Proteomes" id="UP000246702"/>
    </source>
</evidence>
<dbReference type="GeneID" id="37117079"/>
<organism evidence="2 3">
    <name type="scientific">Aspergillus sclerotioniger CBS 115572</name>
    <dbReference type="NCBI Taxonomy" id="1450535"/>
    <lineage>
        <taxon>Eukaryota</taxon>
        <taxon>Fungi</taxon>
        <taxon>Dikarya</taxon>
        <taxon>Ascomycota</taxon>
        <taxon>Pezizomycotina</taxon>
        <taxon>Eurotiomycetes</taxon>
        <taxon>Eurotiomycetidae</taxon>
        <taxon>Eurotiales</taxon>
        <taxon>Aspergillaceae</taxon>
        <taxon>Aspergillus</taxon>
        <taxon>Aspergillus subgen. Circumdati</taxon>
    </lineage>
</organism>
<feature type="compositionally biased region" description="Low complexity" evidence="1">
    <location>
        <begin position="53"/>
        <end position="71"/>
    </location>
</feature>
<keyword evidence="3" id="KW-1185">Reference proteome</keyword>
<evidence type="ECO:0000313" key="2">
    <source>
        <dbReference type="EMBL" id="PWY94315.1"/>
    </source>
</evidence>
<gene>
    <name evidence="2" type="ORF">BO94DRAFT_572788</name>
</gene>
<dbReference type="Proteomes" id="UP000246702">
    <property type="component" value="Unassembled WGS sequence"/>
</dbReference>
<evidence type="ECO:0000256" key="1">
    <source>
        <dbReference type="SAM" id="MobiDB-lite"/>
    </source>
</evidence>
<sequence>MTHSASSPPSSPSLIPNYSVKYSLYGVSISLPNQPNPTQPLTGSASGSGDGDGAAIPNQPSQPSQSQSNPSPQIVPICLCIMTTCSTCTWYMVHGTWDTDLPYPVGCTNDKSARVNNPYHTPIPTQPNPIITNN</sequence>
<dbReference type="EMBL" id="MSFK01000005">
    <property type="protein sequence ID" value="PWY94315.1"/>
    <property type="molecule type" value="Genomic_DNA"/>
</dbReference>